<dbReference type="EMBL" id="ASGP02000004">
    <property type="protein sequence ID" value="KAH9510546.1"/>
    <property type="molecule type" value="Genomic_DNA"/>
</dbReference>
<sequence length="112" mass="12771">MWSDHSKLLNSMARYVLESETIVFPQQQMSKNLAKISPKFCAAVISRGYFHRDQIGKDYLTDWLETLGGETRKKCYPFTNHFIIDFATNLSNQLADLNSSANNNDDDDDDSG</sequence>
<organism evidence="1 2">
    <name type="scientific">Dermatophagoides farinae</name>
    <name type="common">American house dust mite</name>
    <dbReference type="NCBI Taxonomy" id="6954"/>
    <lineage>
        <taxon>Eukaryota</taxon>
        <taxon>Metazoa</taxon>
        <taxon>Ecdysozoa</taxon>
        <taxon>Arthropoda</taxon>
        <taxon>Chelicerata</taxon>
        <taxon>Arachnida</taxon>
        <taxon>Acari</taxon>
        <taxon>Acariformes</taxon>
        <taxon>Sarcoptiformes</taxon>
        <taxon>Astigmata</taxon>
        <taxon>Psoroptidia</taxon>
        <taxon>Analgoidea</taxon>
        <taxon>Pyroglyphidae</taxon>
        <taxon>Dermatophagoidinae</taxon>
        <taxon>Dermatophagoides</taxon>
    </lineage>
</organism>
<proteinExistence type="predicted"/>
<evidence type="ECO:0000313" key="2">
    <source>
        <dbReference type="Proteomes" id="UP000790347"/>
    </source>
</evidence>
<comment type="caution">
    <text evidence="1">The sequence shown here is derived from an EMBL/GenBank/DDBJ whole genome shotgun (WGS) entry which is preliminary data.</text>
</comment>
<dbReference type="Proteomes" id="UP000790347">
    <property type="component" value="Unassembled WGS sequence"/>
</dbReference>
<reference evidence="1" key="1">
    <citation type="submission" date="2013-05" db="EMBL/GenBank/DDBJ databases">
        <authorList>
            <person name="Yim A.K.Y."/>
            <person name="Chan T.F."/>
            <person name="Ji K.M."/>
            <person name="Liu X.Y."/>
            <person name="Zhou J.W."/>
            <person name="Li R.Q."/>
            <person name="Yang K.Y."/>
            <person name="Li J."/>
            <person name="Li M."/>
            <person name="Law P.T.W."/>
            <person name="Wu Y.L."/>
            <person name="Cai Z.L."/>
            <person name="Qin H."/>
            <person name="Bao Y."/>
            <person name="Leung R.K.K."/>
            <person name="Ng P.K.S."/>
            <person name="Zou J."/>
            <person name="Zhong X.J."/>
            <person name="Ran P.X."/>
            <person name="Zhong N.S."/>
            <person name="Liu Z.G."/>
            <person name="Tsui S.K.W."/>
        </authorList>
    </citation>
    <scope>NUCLEOTIDE SEQUENCE</scope>
    <source>
        <strain evidence="1">Derf</strain>
        <tissue evidence="1">Whole organism</tissue>
    </source>
</reference>
<gene>
    <name evidence="1" type="ORF">DERF_009068</name>
</gene>
<evidence type="ECO:0000313" key="1">
    <source>
        <dbReference type="EMBL" id="KAH9510546.1"/>
    </source>
</evidence>
<reference evidence="1" key="2">
    <citation type="journal article" date="2022" name="Res Sq">
        <title>Comparative Genomics Reveals Insights into the Divergent Evolution of Astigmatic Mites and Household Pest Adaptations.</title>
        <authorList>
            <person name="Xiong Q."/>
            <person name="Wan A.T.-Y."/>
            <person name="Liu X.-Y."/>
            <person name="Fung C.S.-H."/>
            <person name="Xiao X."/>
            <person name="Malainual N."/>
            <person name="Hou J."/>
            <person name="Wang L."/>
            <person name="Wang M."/>
            <person name="Yang K."/>
            <person name="Cui Y."/>
            <person name="Leung E."/>
            <person name="Nong W."/>
            <person name="Shin S.-K."/>
            <person name="Au S."/>
            <person name="Jeong K.Y."/>
            <person name="Chew F.T."/>
            <person name="Hui J."/>
            <person name="Leung T.F."/>
            <person name="Tungtrongchitr A."/>
            <person name="Zhong N."/>
            <person name="Liu Z."/>
            <person name="Tsui S."/>
        </authorList>
    </citation>
    <scope>NUCLEOTIDE SEQUENCE</scope>
    <source>
        <strain evidence="1">Derf</strain>
        <tissue evidence="1">Whole organism</tissue>
    </source>
</reference>
<protein>
    <submittedName>
        <fullName evidence="1">Uncharacterized protein</fullName>
    </submittedName>
</protein>
<keyword evidence="2" id="KW-1185">Reference proteome</keyword>
<accession>A0A922L268</accession>
<dbReference type="AlphaFoldDB" id="A0A922L268"/>
<name>A0A922L268_DERFA</name>